<dbReference type="Pfam" id="PF01345">
    <property type="entry name" value="DUF11"/>
    <property type="match status" value="11"/>
</dbReference>
<dbReference type="SUPFAM" id="SSF49401">
    <property type="entry name" value="Bacterial adhesins"/>
    <property type="match status" value="3"/>
</dbReference>
<evidence type="ECO:0000256" key="7">
    <source>
        <dbReference type="SAM" id="Phobius"/>
    </source>
</evidence>
<feature type="region of interest" description="Disordered" evidence="6">
    <location>
        <begin position="1430"/>
        <end position="1628"/>
    </location>
</feature>
<keyword evidence="5" id="KW-0572">Peptidoglycan-anchor</keyword>
<feature type="transmembrane region" description="Helical" evidence="7">
    <location>
        <begin position="1633"/>
        <end position="1652"/>
    </location>
</feature>
<keyword evidence="7" id="KW-0812">Transmembrane</keyword>
<dbReference type="NCBIfam" id="TIGR04226">
    <property type="entry name" value="RrgB_K2N_iso_D2"/>
    <property type="match status" value="10"/>
</dbReference>
<dbReference type="InterPro" id="IPR047589">
    <property type="entry name" value="DUF11_rpt"/>
</dbReference>
<dbReference type="NCBIfam" id="TIGR01451">
    <property type="entry name" value="B_ant_repeat"/>
    <property type="match status" value="11"/>
</dbReference>
<feature type="region of interest" description="Disordered" evidence="6">
    <location>
        <begin position="770"/>
        <end position="797"/>
    </location>
</feature>
<evidence type="ECO:0000256" key="1">
    <source>
        <dbReference type="ARBA" id="ARBA00004168"/>
    </source>
</evidence>
<feature type="domain" description="Gram-positive cocci surface proteins LPxTG" evidence="8">
    <location>
        <begin position="1624"/>
        <end position="1658"/>
    </location>
</feature>
<evidence type="ECO:0000256" key="4">
    <source>
        <dbReference type="ARBA" id="ARBA00022729"/>
    </source>
</evidence>
<dbReference type="EMBL" id="JYFW01000029">
    <property type="protein sequence ID" value="KMP16056.1"/>
    <property type="molecule type" value="Genomic_DNA"/>
</dbReference>
<keyword evidence="7" id="KW-1133">Transmembrane helix</keyword>
<evidence type="ECO:0000313" key="10">
    <source>
        <dbReference type="Proteomes" id="UP000036243"/>
    </source>
</evidence>
<dbReference type="InterPro" id="IPR051172">
    <property type="entry name" value="Chlamydia_OmcB"/>
</dbReference>
<organism evidence="9 10">
    <name type="scientific">Bacillus cereus</name>
    <dbReference type="NCBI Taxonomy" id="1396"/>
    <lineage>
        <taxon>Bacteria</taxon>
        <taxon>Bacillati</taxon>
        <taxon>Bacillota</taxon>
        <taxon>Bacilli</taxon>
        <taxon>Bacillales</taxon>
        <taxon>Bacillaceae</taxon>
        <taxon>Bacillus</taxon>
        <taxon>Bacillus cereus group</taxon>
    </lineage>
</organism>
<dbReference type="PANTHER" id="PTHR34819:SF3">
    <property type="entry name" value="CELL SURFACE PROTEIN"/>
    <property type="match status" value="1"/>
</dbReference>
<evidence type="ECO:0000259" key="8">
    <source>
        <dbReference type="PROSITE" id="PS50847"/>
    </source>
</evidence>
<evidence type="ECO:0000256" key="3">
    <source>
        <dbReference type="ARBA" id="ARBA00022525"/>
    </source>
</evidence>
<dbReference type="InterPro" id="IPR026466">
    <property type="entry name" value="Fim_isopep_form_D2_dom"/>
</dbReference>
<dbReference type="InterPro" id="IPR019931">
    <property type="entry name" value="LPXTG_anchor"/>
</dbReference>
<dbReference type="PANTHER" id="PTHR34819">
    <property type="entry name" value="LARGE CYSTEINE-RICH PERIPLASMIC PROTEIN OMCB"/>
    <property type="match status" value="1"/>
</dbReference>
<keyword evidence="2" id="KW-0134">Cell wall</keyword>
<feature type="compositionally biased region" description="Basic and acidic residues" evidence="6">
    <location>
        <begin position="1444"/>
        <end position="1625"/>
    </location>
</feature>
<keyword evidence="4" id="KW-0732">Signal</keyword>
<sequence>KDGKVKAKKTVNNKKPKLGEEVEYRISFKNTVEDGKLAEVKIEDTLPKGLEYVENSVKAEGSKPDPVELKVENGKVMAKYREITDTEERSITFKVKVKDEVKVGKKIVNKAIIDDTKNEPETPTEEITPQHKDGKVEAKKTVNNETPKLGEEVEYRISFKNTVENGKLAEVTIKDDLPNGLEYVKDSVKVEGSKPDPVELKFENGKVMAKYPEITDTKERSITFKVKVKGKVSDSIVNEAIVSDTKHPPETPTAEIIPQHKDGKVKAKKTVNNKKPKLGEEVEYRISFKNTVENGKLVEVTVEDEIPAGLEYVENSLQAEGSKPSPVELKFENGKVMAKYLEIADTKERSIIFKVKVKEEAEIGKEIVNKAIVVDTKNEPEEPRVEITPQYKDGKIAAQKVANNHKPKLGEEVEYRISFKNTVENGKLVEVNIKDTLPNGLEYVEGSITAEGSKPKPVELQVKNNKVMAKYPEITDTEERSIVFKAKVKESTKVGEEIVNEAIVDDTKNLPEEPYVPITPQYKDGKIEARKEVSNHEPKLGEEIEYRIIFNNTVKDGKLAEVKIEDEIPAGLQFVEGSEKAEGEEPKPVELKVENGKVMAKYSEIMDTKERSIVFKVKVKDSVAIGKDISNKAIIHVDDPNHPVIDPTAKITPQYKDGKIATHKKVNNHKPKLGEEIEYRISFNNTVKDGKLAEVKIEDEIPSGLEYVKDSLKAEGDKPAPVELKEEAGKVSAKYENITDMKERSIIFKVKVKDSVEVDKAIVNKAIVDDTKNPPERPEVEITPQHKDGKVKADKKVNKKEPKLGEEVEYRISFKNTVENGKLAEVKIEDQLPTGLEYVKDSLKSEGNEPAPVELKEEAGKITAKYENITDTAERSIIFKVKVTEVAKVGKKIVNTAIVDDDNPKNPPQKPEAIITPEYKDGKLKAEKTVNNPAPKLGEEVEYRITFRNVVEHVKVAKVKIKDELPTGLEFVEGSERAEGENPKPLYVKVKNGIVLAEYPEITDMKERSIVFKVKVKEKAKVGEEIVNKAIVEDTINPPEQPNISIQPQYKDGALQAEKTVSNHEPKLGEEVEYRISFENTVENGKLTEVKVEDEIPAGLEYVQDSIKSDGPEPYPVELKVENGKVTAKYPEITDTKKRSIIFKVRVQETVQVGKEIVNKAIVDDNNPTTPPVESLIPITPQYKDGKLEARKEVSNHEPKLGEEIEYRITFNGTVDGGKLVDVKIEDEIPSGLEYVKDSLEAVGDKPVPTELKVENGKVTVKYPEITDTKERSVIFKVKVKETAKVGGEITNKAIIEVDDPKHPVIEPTAKIKPEYKDGKLTAAKTVSNKEPKLGEEVEYRISFKNTVENGKLDVVTIEDEIPAGLEYVQGSIRFEGAEPNPIELKMEFGKVIAKYLEITDTKERSIIFKAKVKEAPSKGITNKAVVDDKINPPLEPTVTILPKTKEDFKIPEDPKEPKEPEVKPEDPKEPKEPEVKPEDPKEPKEPEVKPEDPKEPKEPEVKPEDPKEPKEPEVKPEDPKEPKEPEVKPEDSKEPKEPEVKPEDPKEPKEPEVKPEDPKEPKEPEVKPEEPKEPKEPEVKPEDPKEPKEPEVKPEDPKEPEVKPEVRLEKLIKEPQVKTERELPKTGAASPWMMSVGAGISFLVGGVLFVLGRRRKQ</sequence>
<dbReference type="Proteomes" id="UP000036243">
    <property type="component" value="Unassembled WGS sequence"/>
</dbReference>
<name>A0A9X0G6G0_BACCE</name>
<dbReference type="NCBIfam" id="TIGR01167">
    <property type="entry name" value="LPXTG_anchor"/>
    <property type="match status" value="1"/>
</dbReference>
<feature type="non-terminal residue" evidence="9">
    <location>
        <position position="1"/>
    </location>
</feature>
<dbReference type="InterPro" id="IPR008966">
    <property type="entry name" value="Adhesion_dom_sf"/>
</dbReference>
<gene>
    <name evidence="9" type="ORF">TQ94_17535</name>
</gene>
<evidence type="ECO:0000256" key="6">
    <source>
        <dbReference type="SAM" id="MobiDB-lite"/>
    </source>
</evidence>
<dbReference type="Gene3D" id="2.60.40.740">
    <property type="match status" value="11"/>
</dbReference>
<dbReference type="Pfam" id="PF00746">
    <property type="entry name" value="Gram_pos_anchor"/>
    <property type="match status" value="1"/>
</dbReference>
<proteinExistence type="predicted"/>
<evidence type="ECO:0000256" key="2">
    <source>
        <dbReference type="ARBA" id="ARBA00022512"/>
    </source>
</evidence>
<comment type="subcellular location">
    <subcellularLocation>
        <location evidence="1">Secreted</location>
        <location evidence="1">Cell wall</location>
        <topology evidence="1">Peptidoglycan-anchor</topology>
    </subcellularLocation>
</comment>
<evidence type="ECO:0000256" key="5">
    <source>
        <dbReference type="ARBA" id="ARBA00023088"/>
    </source>
</evidence>
<keyword evidence="3" id="KW-0964">Secreted</keyword>
<protein>
    <submittedName>
        <fullName evidence="9">Cell surface protein</fullName>
    </submittedName>
</protein>
<reference evidence="9 10" key="1">
    <citation type="submission" date="2015-02" db="EMBL/GenBank/DDBJ databases">
        <title>Evolution of B. cereus sensu lato: Distribution, horizontal transfer and duplication of chromosomal virulence genes.</title>
        <authorList>
            <person name="Boehm M.-E."/>
            <person name="Huptas C."/>
            <person name="Krey V.M."/>
            <person name="Scherer S."/>
        </authorList>
    </citation>
    <scope>NUCLEOTIDE SEQUENCE [LARGE SCALE GENOMIC DNA]</scope>
    <source>
        <strain evidence="9 10">#17</strain>
    </source>
</reference>
<evidence type="ECO:0000313" key="9">
    <source>
        <dbReference type="EMBL" id="KMP16056.1"/>
    </source>
</evidence>
<comment type="caution">
    <text evidence="9">The sequence shown here is derived from an EMBL/GenBank/DDBJ whole genome shotgun (WGS) entry which is preliminary data.</text>
</comment>
<dbReference type="RefSeq" id="WP_048558645.1">
    <property type="nucleotide sequence ID" value="NZ_JYFW01000029.1"/>
</dbReference>
<dbReference type="InterPro" id="IPR001434">
    <property type="entry name" value="OmcB-like_DUF11"/>
</dbReference>
<keyword evidence="7" id="KW-0472">Membrane</keyword>
<accession>A0A9X0G6G0</accession>
<dbReference type="PROSITE" id="PS50847">
    <property type="entry name" value="GRAM_POS_ANCHORING"/>
    <property type="match status" value="1"/>
</dbReference>